<proteinExistence type="predicted"/>
<dbReference type="GeneID" id="54411081"/>
<dbReference type="EMBL" id="ML977510">
    <property type="protein sequence ID" value="KAF2127728.1"/>
    <property type="molecule type" value="Genomic_DNA"/>
</dbReference>
<gene>
    <name evidence="2" type="ORF">P153DRAFT_387461</name>
</gene>
<feature type="region of interest" description="Disordered" evidence="1">
    <location>
        <begin position="37"/>
        <end position="116"/>
    </location>
</feature>
<evidence type="ECO:0000256" key="1">
    <source>
        <dbReference type="SAM" id="MobiDB-lite"/>
    </source>
</evidence>
<feature type="region of interest" description="Disordered" evidence="1">
    <location>
        <begin position="148"/>
        <end position="171"/>
    </location>
</feature>
<feature type="compositionally biased region" description="Acidic residues" evidence="1">
    <location>
        <begin position="41"/>
        <end position="67"/>
    </location>
</feature>
<feature type="compositionally biased region" description="Low complexity" evidence="1">
    <location>
        <begin position="88"/>
        <end position="98"/>
    </location>
</feature>
<dbReference type="AlphaFoldDB" id="A0A6A6AA37"/>
<accession>A0A6A6AA37</accession>
<evidence type="ECO:0000313" key="3">
    <source>
        <dbReference type="Proteomes" id="UP000799771"/>
    </source>
</evidence>
<reference evidence="2" key="1">
    <citation type="journal article" date="2020" name="Stud. Mycol.">
        <title>101 Dothideomycetes genomes: a test case for predicting lifestyles and emergence of pathogens.</title>
        <authorList>
            <person name="Haridas S."/>
            <person name="Albert R."/>
            <person name="Binder M."/>
            <person name="Bloem J."/>
            <person name="Labutti K."/>
            <person name="Salamov A."/>
            <person name="Andreopoulos B."/>
            <person name="Baker S."/>
            <person name="Barry K."/>
            <person name="Bills G."/>
            <person name="Bluhm B."/>
            <person name="Cannon C."/>
            <person name="Castanera R."/>
            <person name="Culley D."/>
            <person name="Daum C."/>
            <person name="Ezra D."/>
            <person name="Gonzalez J."/>
            <person name="Henrissat B."/>
            <person name="Kuo A."/>
            <person name="Liang C."/>
            <person name="Lipzen A."/>
            <person name="Lutzoni F."/>
            <person name="Magnuson J."/>
            <person name="Mondo S."/>
            <person name="Nolan M."/>
            <person name="Ohm R."/>
            <person name="Pangilinan J."/>
            <person name="Park H.-J."/>
            <person name="Ramirez L."/>
            <person name="Alfaro M."/>
            <person name="Sun H."/>
            <person name="Tritt A."/>
            <person name="Yoshinaga Y."/>
            <person name="Zwiers L.-H."/>
            <person name="Turgeon B."/>
            <person name="Goodwin S."/>
            <person name="Spatafora J."/>
            <person name="Crous P."/>
            <person name="Grigoriev I."/>
        </authorList>
    </citation>
    <scope>NUCLEOTIDE SEQUENCE</scope>
    <source>
        <strain evidence="2">CBS 119687</strain>
    </source>
</reference>
<feature type="compositionally biased region" description="Polar residues" evidence="1">
    <location>
        <begin position="77"/>
        <end position="86"/>
    </location>
</feature>
<dbReference type="RefSeq" id="XP_033522117.1">
    <property type="nucleotide sequence ID" value="XM_033670649.1"/>
</dbReference>
<keyword evidence="3" id="KW-1185">Reference proteome</keyword>
<sequence length="195" mass="21336">MLSPTCGNGAAADQVCGLEGLLWWCVGEVEVVRRGWSSVSGDEDEDDDGRVDVDDERVDDVDDEDEDVERRCCALTDTPQPYSPTKPSARLSPSQSSSYIQGAARRTADKPPCGKPMEHRPYHTLTPFPGSAYHRQFIPALTISARKAQPRNGPCGNPTPISPPRKNLAQPAKTYGQPAKTICWKLWGSNPRTSL</sequence>
<protein>
    <submittedName>
        <fullName evidence="2">Uncharacterized protein</fullName>
    </submittedName>
</protein>
<evidence type="ECO:0000313" key="2">
    <source>
        <dbReference type="EMBL" id="KAF2127728.1"/>
    </source>
</evidence>
<organism evidence="2 3">
    <name type="scientific">Dothidotthia symphoricarpi CBS 119687</name>
    <dbReference type="NCBI Taxonomy" id="1392245"/>
    <lineage>
        <taxon>Eukaryota</taxon>
        <taxon>Fungi</taxon>
        <taxon>Dikarya</taxon>
        <taxon>Ascomycota</taxon>
        <taxon>Pezizomycotina</taxon>
        <taxon>Dothideomycetes</taxon>
        <taxon>Pleosporomycetidae</taxon>
        <taxon>Pleosporales</taxon>
        <taxon>Dothidotthiaceae</taxon>
        <taxon>Dothidotthia</taxon>
    </lineage>
</organism>
<name>A0A6A6AA37_9PLEO</name>
<dbReference type="Proteomes" id="UP000799771">
    <property type="component" value="Unassembled WGS sequence"/>
</dbReference>